<organism evidence="1 2">
    <name type="scientific">Vararia minispora EC-137</name>
    <dbReference type="NCBI Taxonomy" id="1314806"/>
    <lineage>
        <taxon>Eukaryota</taxon>
        <taxon>Fungi</taxon>
        <taxon>Dikarya</taxon>
        <taxon>Basidiomycota</taxon>
        <taxon>Agaricomycotina</taxon>
        <taxon>Agaricomycetes</taxon>
        <taxon>Russulales</taxon>
        <taxon>Lachnocladiaceae</taxon>
        <taxon>Vararia</taxon>
    </lineage>
</organism>
<evidence type="ECO:0000313" key="2">
    <source>
        <dbReference type="Proteomes" id="UP000814128"/>
    </source>
</evidence>
<accession>A0ACB8QA72</accession>
<sequence>MDLLLVAHGVQNPNATCFSPRSLASGHIHPLAQKSTFVLGVDARLLWFETDGRYILCRWLVLSFPGLSSFAVYDWTSGEHVFEIVAEYGSHEPSPFFFDEHHLMIVRCIPSQGDRPPELVCFLHPLGLCTGGRNGPALAFHFPPFSSAVSITDIRARSDGTGGGCFGDDAYFQEDATNRMLSFYFSLHSTDSSDPRRLQVLALASTFKKHFHKLAYTLPGKTTHIPFQEWAAHSVRIVSMPLSSSSHLPAYIPTLTSNDAIEFADYHPRRVAWAQQSNDRPSAEFVDQYEVVTRSQIVEGSLLADGKPLETSLPYIRTRSQPLAQLSLLPEEQEDISIRLILGRVVVTQYYDAEGRQYCNAVIF</sequence>
<proteinExistence type="predicted"/>
<keyword evidence="2" id="KW-1185">Reference proteome</keyword>
<reference evidence="1" key="1">
    <citation type="submission" date="2021-02" db="EMBL/GenBank/DDBJ databases">
        <authorList>
            <consortium name="DOE Joint Genome Institute"/>
            <person name="Ahrendt S."/>
            <person name="Looney B.P."/>
            <person name="Miyauchi S."/>
            <person name="Morin E."/>
            <person name="Drula E."/>
            <person name="Courty P.E."/>
            <person name="Chicoki N."/>
            <person name="Fauchery L."/>
            <person name="Kohler A."/>
            <person name="Kuo A."/>
            <person name="Labutti K."/>
            <person name="Pangilinan J."/>
            <person name="Lipzen A."/>
            <person name="Riley R."/>
            <person name="Andreopoulos W."/>
            <person name="He G."/>
            <person name="Johnson J."/>
            <person name="Barry K.W."/>
            <person name="Grigoriev I.V."/>
            <person name="Nagy L."/>
            <person name="Hibbett D."/>
            <person name="Henrissat B."/>
            <person name="Matheny P.B."/>
            <person name="Labbe J."/>
            <person name="Martin F."/>
        </authorList>
    </citation>
    <scope>NUCLEOTIDE SEQUENCE</scope>
    <source>
        <strain evidence="1">EC-137</strain>
    </source>
</reference>
<gene>
    <name evidence="1" type="ORF">K488DRAFT_89578</name>
</gene>
<reference evidence="1" key="2">
    <citation type="journal article" date="2022" name="New Phytol.">
        <title>Evolutionary transition to the ectomycorrhizal habit in the genomes of a hyperdiverse lineage of mushroom-forming fungi.</title>
        <authorList>
            <person name="Looney B."/>
            <person name="Miyauchi S."/>
            <person name="Morin E."/>
            <person name="Drula E."/>
            <person name="Courty P.E."/>
            <person name="Kohler A."/>
            <person name="Kuo A."/>
            <person name="LaButti K."/>
            <person name="Pangilinan J."/>
            <person name="Lipzen A."/>
            <person name="Riley R."/>
            <person name="Andreopoulos W."/>
            <person name="He G."/>
            <person name="Johnson J."/>
            <person name="Nolan M."/>
            <person name="Tritt A."/>
            <person name="Barry K.W."/>
            <person name="Grigoriev I.V."/>
            <person name="Nagy L.G."/>
            <person name="Hibbett D."/>
            <person name="Henrissat B."/>
            <person name="Matheny P.B."/>
            <person name="Labbe J."/>
            <person name="Martin F.M."/>
        </authorList>
    </citation>
    <scope>NUCLEOTIDE SEQUENCE</scope>
    <source>
        <strain evidence="1">EC-137</strain>
    </source>
</reference>
<protein>
    <submittedName>
        <fullName evidence="1">Uncharacterized protein</fullName>
    </submittedName>
</protein>
<evidence type="ECO:0000313" key="1">
    <source>
        <dbReference type="EMBL" id="KAI0028607.1"/>
    </source>
</evidence>
<name>A0ACB8QA72_9AGAM</name>
<comment type="caution">
    <text evidence="1">The sequence shown here is derived from an EMBL/GenBank/DDBJ whole genome shotgun (WGS) entry which is preliminary data.</text>
</comment>
<dbReference type="EMBL" id="MU273738">
    <property type="protein sequence ID" value="KAI0028607.1"/>
    <property type="molecule type" value="Genomic_DNA"/>
</dbReference>
<dbReference type="Proteomes" id="UP000814128">
    <property type="component" value="Unassembled WGS sequence"/>
</dbReference>